<dbReference type="EMBL" id="AFYH01020716">
    <property type="status" value="NOT_ANNOTATED_CDS"/>
    <property type="molecule type" value="Genomic_DNA"/>
</dbReference>
<evidence type="ECO:0000313" key="1">
    <source>
        <dbReference type="Ensembl" id="ENSLACP00000021937.1"/>
    </source>
</evidence>
<dbReference type="CTD" id="56672"/>
<dbReference type="RefSeq" id="XP_005989729.1">
    <property type="nucleotide sequence ID" value="XM_005989667.2"/>
</dbReference>
<dbReference type="GeneID" id="102362190"/>
<reference evidence="2" key="1">
    <citation type="submission" date="2011-08" db="EMBL/GenBank/DDBJ databases">
        <title>The draft genome of Latimeria chalumnae.</title>
        <authorList>
            <person name="Di Palma F."/>
            <person name="Alfoldi J."/>
            <person name="Johnson J."/>
            <person name="Berlin A."/>
            <person name="Gnerre S."/>
            <person name="Jaffe D."/>
            <person name="MacCallum I."/>
            <person name="Young S."/>
            <person name="Walker B.J."/>
            <person name="Lander E."/>
            <person name="Lindblad-Toh K."/>
        </authorList>
    </citation>
    <scope>NUCLEOTIDE SEQUENCE [LARGE SCALE GENOMIC DNA]</scope>
    <source>
        <strain evidence="2">Wild caught</strain>
    </source>
</reference>
<dbReference type="AlphaFoldDB" id="M3XGT1"/>
<gene>
    <name evidence="1" type="primary">AKIP1</name>
</gene>
<reference evidence="1" key="3">
    <citation type="submission" date="2025-09" db="UniProtKB">
        <authorList>
            <consortium name="Ensembl"/>
        </authorList>
    </citation>
    <scope>IDENTIFICATION</scope>
</reference>
<dbReference type="InterPro" id="IPR033214">
    <property type="entry name" value="AKIP1"/>
</dbReference>
<dbReference type="KEGG" id="lcm:102362190"/>
<protein>
    <submittedName>
        <fullName evidence="1">A-kinase interacting protein 1</fullName>
    </submittedName>
</protein>
<dbReference type="eggNOG" id="ENOG502S6M5">
    <property type="taxonomic scope" value="Eukaryota"/>
</dbReference>
<organism evidence="1 2">
    <name type="scientific">Latimeria chalumnae</name>
    <name type="common">Coelacanth</name>
    <dbReference type="NCBI Taxonomy" id="7897"/>
    <lineage>
        <taxon>Eukaryota</taxon>
        <taxon>Metazoa</taxon>
        <taxon>Chordata</taxon>
        <taxon>Craniata</taxon>
        <taxon>Vertebrata</taxon>
        <taxon>Euteleostomi</taxon>
        <taxon>Coelacanthiformes</taxon>
        <taxon>Coelacanthidae</taxon>
        <taxon>Latimeria</taxon>
    </lineage>
</organism>
<dbReference type="STRING" id="7897.ENSLACP00000021937"/>
<evidence type="ECO:0000313" key="2">
    <source>
        <dbReference type="Proteomes" id="UP000008672"/>
    </source>
</evidence>
<dbReference type="GeneTree" id="ENSGT00390000017064"/>
<dbReference type="Bgee" id="ENSLACG00000022522">
    <property type="expression patterns" value="Expressed in chordate pharynx and 5 other cell types or tissues"/>
</dbReference>
<accession>M3XGT1</accession>
<sequence length="175" mass="19643">MAFKSTWIEYSLGRSAKLGLEVFERAQRRNVEWPTYHPSPEIKATGAKWDKRQQDQSLDTEVEARCINLDDAFAGVLKSMAETTGHCKKYYSGVPACECSKQEENHICKYHIQKSQQILLKSAISKKTTKRTLEDIHIDVAPGAYTVIAGSPDSEKLTQVVHINPGQSVDITFSI</sequence>
<dbReference type="FunCoup" id="M3XGT1">
    <property type="interactions" value="935"/>
</dbReference>
<dbReference type="OMA" id="RIMAEFM"/>
<dbReference type="PANTHER" id="PTHR14330">
    <property type="entry name" value="A-KINASE-INTERACTING PROTEIN 1"/>
    <property type="match status" value="1"/>
</dbReference>
<dbReference type="GO" id="GO:0005654">
    <property type="term" value="C:nucleoplasm"/>
    <property type="evidence" value="ECO:0007669"/>
    <property type="project" value="TreeGrafter"/>
</dbReference>
<proteinExistence type="predicted"/>
<dbReference type="OrthoDB" id="5945634at2759"/>
<keyword evidence="2" id="KW-1185">Reference proteome</keyword>
<dbReference type="PANTHER" id="PTHR14330:SF2">
    <property type="entry name" value="A-KINASE-INTERACTING PROTEIN 1"/>
    <property type="match status" value="1"/>
</dbReference>
<dbReference type="RefSeq" id="XP_005989730.1">
    <property type="nucleotide sequence ID" value="XM_005989668.2"/>
</dbReference>
<dbReference type="EMBL" id="AFYH01020715">
    <property type="status" value="NOT_ANNOTATED_CDS"/>
    <property type="molecule type" value="Genomic_DNA"/>
</dbReference>
<dbReference type="InParanoid" id="M3XGT1"/>
<name>M3XGT1_LATCH</name>
<dbReference type="HOGENOM" id="CLU_126629_0_0_1"/>
<dbReference type="Proteomes" id="UP000008672">
    <property type="component" value="Unassembled WGS sequence"/>
</dbReference>
<dbReference type="Ensembl" id="ENSLACT00000025985.1">
    <property type="protein sequence ID" value="ENSLACP00000021937.1"/>
    <property type="gene ID" value="ENSLACG00000022522.1"/>
</dbReference>
<reference evidence="1" key="2">
    <citation type="submission" date="2025-08" db="UniProtKB">
        <authorList>
            <consortium name="Ensembl"/>
        </authorList>
    </citation>
    <scope>IDENTIFICATION</scope>
</reference>
<dbReference type="GO" id="GO:1901222">
    <property type="term" value="P:regulation of non-canonical NF-kappaB signal transduction"/>
    <property type="evidence" value="ECO:0007669"/>
    <property type="project" value="InterPro"/>
</dbReference>